<dbReference type="AlphaFoldDB" id="A0A8H3IJJ4"/>
<comment type="similarity">
    <text evidence="2 10">Belongs to the mitochondrial carrier (TC 2.A.29) family.</text>
</comment>
<feature type="repeat" description="Solcar" evidence="9">
    <location>
        <begin position="249"/>
        <end position="346"/>
    </location>
</feature>
<evidence type="ECO:0000256" key="9">
    <source>
        <dbReference type="PROSITE-ProRule" id="PRU00282"/>
    </source>
</evidence>
<evidence type="ECO:0000256" key="6">
    <source>
        <dbReference type="ARBA" id="ARBA00022792"/>
    </source>
</evidence>
<evidence type="ECO:0000256" key="4">
    <source>
        <dbReference type="ARBA" id="ARBA00022692"/>
    </source>
</evidence>
<comment type="subcellular location">
    <subcellularLocation>
        <location evidence="1">Membrane</location>
        <topology evidence="1">Multi-pass membrane protein</topology>
    </subcellularLocation>
</comment>
<dbReference type="Proteomes" id="UP000664534">
    <property type="component" value="Unassembled WGS sequence"/>
</dbReference>
<dbReference type="InterPro" id="IPR023395">
    <property type="entry name" value="MCP_dom_sf"/>
</dbReference>
<evidence type="ECO:0000313" key="12">
    <source>
        <dbReference type="EMBL" id="CAF9923245.1"/>
    </source>
</evidence>
<dbReference type="SUPFAM" id="SSF103506">
    <property type="entry name" value="Mitochondrial carrier"/>
    <property type="match status" value="1"/>
</dbReference>
<evidence type="ECO:0000256" key="10">
    <source>
        <dbReference type="RuleBase" id="RU000488"/>
    </source>
</evidence>
<comment type="caution">
    <text evidence="12">The sequence shown here is derived from an EMBL/GenBank/DDBJ whole genome shotgun (WGS) entry which is preliminary data.</text>
</comment>
<evidence type="ECO:0000256" key="11">
    <source>
        <dbReference type="SAM" id="Phobius"/>
    </source>
</evidence>
<evidence type="ECO:0000256" key="7">
    <source>
        <dbReference type="ARBA" id="ARBA00022989"/>
    </source>
</evidence>
<feature type="repeat" description="Solcar" evidence="9">
    <location>
        <begin position="34"/>
        <end position="130"/>
    </location>
</feature>
<feature type="transmembrane region" description="Helical" evidence="11">
    <location>
        <begin position="36"/>
        <end position="62"/>
    </location>
</feature>
<dbReference type="EMBL" id="CAJPDT010000033">
    <property type="protein sequence ID" value="CAF9923245.1"/>
    <property type="molecule type" value="Genomic_DNA"/>
</dbReference>
<evidence type="ECO:0000256" key="8">
    <source>
        <dbReference type="ARBA" id="ARBA00023136"/>
    </source>
</evidence>
<evidence type="ECO:0000256" key="1">
    <source>
        <dbReference type="ARBA" id="ARBA00004141"/>
    </source>
</evidence>
<sequence>MAQLYNSQLDAFDLYHKIQESSEKEPSVLGGPALPALGHAIAGSTGAAISNVCTYPLALIITRLQIQRQLRKNANSPHSEEYKSIQDAAKKIYCREGGINGCYVGVLSDTSKTIADSFLFFLAYNFLRQTRIRSFKSTSKHLPVIEELSVGFLAGAFSKLFTTPIANIVTRKQTSSMLSGRDPGKETDQGSLRSIASQIRAEKGVQGFWSGYSASLVLTLNPSLTFFFFEAFKRALLSHNQRQDTPPQATFLLAAISKAIASMITYPFSLAKSRLQSSSGLGEREASSSAEKEGTSTPRSNVFTVILQIARTEGLAALYEGLGGEVMKGFFSHGITMIVKEAVHKLVIHLYYTILKMLRKFPSPQEMAGSVKEQAVHMAAENGEL</sequence>
<keyword evidence="3 10" id="KW-0813">Transport</keyword>
<evidence type="ECO:0000256" key="3">
    <source>
        <dbReference type="ARBA" id="ARBA00022448"/>
    </source>
</evidence>
<keyword evidence="6" id="KW-0496">Mitochondrion</keyword>
<dbReference type="OrthoDB" id="18574at2759"/>
<organism evidence="12 13">
    <name type="scientific">Imshaugia aleurites</name>
    <dbReference type="NCBI Taxonomy" id="172621"/>
    <lineage>
        <taxon>Eukaryota</taxon>
        <taxon>Fungi</taxon>
        <taxon>Dikarya</taxon>
        <taxon>Ascomycota</taxon>
        <taxon>Pezizomycotina</taxon>
        <taxon>Lecanoromycetes</taxon>
        <taxon>OSLEUM clade</taxon>
        <taxon>Lecanoromycetidae</taxon>
        <taxon>Lecanorales</taxon>
        <taxon>Lecanorineae</taxon>
        <taxon>Parmeliaceae</taxon>
        <taxon>Imshaugia</taxon>
    </lineage>
</organism>
<accession>A0A8H3IJJ4</accession>
<dbReference type="InterPro" id="IPR018108">
    <property type="entry name" value="MCP_transmembrane"/>
</dbReference>
<keyword evidence="13" id="KW-1185">Reference proteome</keyword>
<keyword evidence="6" id="KW-0999">Mitochondrion inner membrane</keyword>
<evidence type="ECO:0000256" key="2">
    <source>
        <dbReference type="ARBA" id="ARBA00006375"/>
    </source>
</evidence>
<dbReference type="PANTHER" id="PTHR45939">
    <property type="entry name" value="PEROXISOMAL MEMBRANE PROTEIN PMP34-RELATED"/>
    <property type="match status" value="1"/>
</dbReference>
<feature type="transmembrane region" description="Helical" evidence="11">
    <location>
        <begin position="249"/>
        <end position="268"/>
    </location>
</feature>
<evidence type="ECO:0000313" key="13">
    <source>
        <dbReference type="Proteomes" id="UP000664534"/>
    </source>
</evidence>
<dbReference type="PANTHER" id="PTHR45939:SF2">
    <property type="entry name" value="CARRIER PROTEIN, PUTATIVE (AFU_ORTHOLOGUE AFUA_2G13870)-RELATED"/>
    <property type="match status" value="1"/>
</dbReference>
<feature type="repeat" description="Solcar" evidence="9">
    <location>
        <begin position="142"/>
        <end position="235"/>
    </location>
</feature>
<proteinExistence type="inferred from homology"/>
<protein>
    <recommendedName>
        <fullName evidence="14">Mitochondrial carrier</fullName>
    </recommendedName>
</protein>
<dbReference type="GO" id="GO:0015217">
    <property type="term" value="F:ADP transmembrane transporter activity"/>
    <property type="evidence" value="ECO:0007669"/>
    <property type="project" value="TreeGrafter"/>
</dbReference>
<dbReference type="Pfam" id="PF00153">
    <property type="entry name" value="Mito_carr"/>
    <property type="match status" value="3"/>
</dbReference>
<keyword evidence="8 9" id="KW-0472">Membrane</keyword>
<keyword evidence="5" id="KW-0677">Repeat</keyword>
<dbReference type="GO" id="GO:0016020">
    <property type="term" value="C:membrane"/>
    <property type="evidence" value="ECO:0007669"/>
    <property type="project" value="UniProtKB-SubCell"/>
</dbReference>
<name>A0A8H3IJJ4_9LECA</name>
<dbReference type="PROSITE" id="PS50920">
    <property type="entry name" value="SOLCAR"/>
    <property type="match status" value="3"/>
</dbReference>
<keyword evidence="7 11" id="KW-1133">Transmembrane helix</keyword>
<dbReference type="InterPro" id="IPR052217">
    <property type="entry name" value="Mito/Peroxisomal_Carrier"/>
</dbReference>
<feature type="transmembrane region" description="Helical" evidence="11">
    <location>
        <begin position="208"/>
        <end position="229"/>
    </location>
</feature>
<dbReference type="Gene3D" id="1.50.40.10">
    <property type="entry name" value="Mitochondrial carrier domain"/>
    <property type="match status" value="1"/>
</dbReference>
<reference evidence="12" key="1">
    <citation type="submission" date="2021-03" db="EMBL/GenBank/DDBJ databases">
        <authorList>
            <person name="Tagirdzhanova G."/>
        </authorList>
    </citation>
    <scope>NUCLEOTIDE SEQUENCE</scope>
</reference>
<evidence type="ECO:0000256" key="5">
    <source>
        <dbReference type="ARBA" id="ARBA00022737"/>
    </source>
</evidence>
<evidence type="ECO:0008006" key="14">
    <source>
        <dbReference type="Google" id="ProtNLM"/>
    </source>
</evidence>
<keyword evidence="4 9" id="KW-0812">Transmembrane</keyword>
<gene>
    <name evidence="12" type="ORF">IMSHALPRED_005874</name>
</gene>